<dbReference type="Gene3D" id="1.10.443.10">
    <property type="entry name" value="Intergrase catalytic core"/>
    <property type="match status" value="1"/>
</dbReference>
<evidence type="ECO:0000313" key="5">
    <source>
        <dbReference type="Proteomes" id="UP000204221"/>
    </source>
</evidence>
<reference evidence="4 5" key="1">
    <citation type="submission" date="2017-07" db="EMBL/GenBank/DDBJ databases">
        <title>Complete genome sequence of Actinoalloteichus hoggarensis DSM 45943, type strain of Actinoalloteichus hoggarensis.</title>
        <authorList>
            <person name="Ruckert C."/>
            <person name="Nouioui I."/>
            <person name="Willmese J."/>
            <person name="van Wezel G."/>
            <person name="Klenk H.-P."/>
            <person name="Kalinowski J."/>
            <person name="Zotchev S.B."/>
        </authorList>
    </citation>
    <scope>NUCLEOTIDE SEQUENCE [LARGE SCALE GENOMIC DNA]</scope>
    <source>
        <strain evidence="4 5">DSM 45943</strain>
    </source>
</reference>
<evidence type="ECO:0000313" key="4">
    <source>
        <dbReference type="EMBL" id="ASO21025.1"/>
    </source>
</evidence>
<protein>
    <submittedName>
        <fullName evidence="4">Tyrosine recombinase XerD</fullName>
    </submittedName>
</protein>
<keyword evidence="1" id="KW-0233">DNA recombination</keyword>
<dbReference type="InterPro" id="IPR002104">
    <property type="entry name" value="Integrase_catalytic"/>
</dbReference>
<dbReference type="GO" id="GO:0015074">
    <property type="term" value="P:DNA integration"/>
    <property type="evidence" value="ECO:0007669"/>
    <property type="project" value="InterPro"/>
</dbReference>
<dbReference type="OrthoDB" id="3216862at2"/>
<feature type="region of interest" description="Disordered" evidence="2">
    <location>
        <begin position="115"/>
        <end position="138"/>
    </location>
</feature>
<evidence type="ECO:0000256" key="2">
    <source>
        <dbReference type="SAM" id="MobiDB-lite"/>
    </source>
</evidence>
<dbReference type="KEGG" id="ahg:AHOG_16995"/>
<sequence>MRLGVRQAHIRVTARGIEPREIPLSEEPRLVLRDWVATRRGRSGVERTPALFLNRRGGRLSTRSVDTLVVRIGGIAGLEADAGQPITPHVLRQTFGHRLLANGSAPDRVAELMGHRSSDTARRYGAVRAGRPPDDVPG</sequence>
<dbReference type="PROSITE" id="PS51898">
    <property type="entry name" value="TYR_RECOMBINASE"/>
    <property type="match status" value="1"/>
</dbReference>
<evidence type="ECO:0000259" key="3">
    <source>
        <dbReference type="PROSITE" id="PS51898"/>
    </source>
</evidence>
<dbReference type="EMBL" id="CP022521">
    <property type="protein sequence ID" value="ASO21025.1"/>
    <property type="molecule type" value="Genomic_DNA"/>
</dbReference>
<keyword evidence="5" id="KW-1185">Reference proteome</keyword>
<feature type="domain" description="Tyr recombinase" evidence="3">
    <location>
        <begin position="1"/>
        <end position="137"/>
    </location>
</feature>
<dbReference type="InterPro" id="IPR011010">
    <property type="entry name" value="DNA_brk_join_enz"/>
</dbReference>
<proteinExistence type="predicted"/>
<dbReference type="AlphaFoldDB" id="A0A221W574"/>
<name>A0A221W574_9PSEU</name>
<evidence type="ECO:0000256" key="1">
    <source>
        <dbReference type="ARBA" id="ARBA00023172"/>
    </source>
</evidence>
<dbReference type="GO" id="GO:0006310">
    <property type="term" value="P:DNA recombination"/>
    <property type="evidence" value="ECO:0007669"/>
    <property type="project" value="UniProtKB-KW"/>
</dbReference>
<dbReference type="Proteomes" id="UP000204221">
    <property type="component" value="Chromosome"/>
</dbReference>
<dbReference type="SUPFAM" id="SSF56349">
    <property type="entry name" value="DNA breaking-rejoining enzymes"/>
    <property type="match status" value="1"/>
</dbReference>
<accession>A0A221W574</accession>
<organism evidence="4 5">
    <name type="scientific">Actinoalloteichus hoggarensis</name>
    <dbReference type="NCBI Taxonomy" id="1470176"/>
    <lineage>
        <taxon>Bacteria</taxon>
        <taxon>Bacillati</taxon>
        <taxon>Actinomycetota</taxon>
        <taxon>Actinomycetes</taxon>
        <taxon>Pseudonocardiales</taxon>
        <taxon>Pseudonocardiaceae</taxon>
        <taxon>Actinoalloteichus</taxon>
    </lineage>
</organism>
<gene>
    <name evidence="4" type="primary">xerD2</name>
    <name evidence="4" type="ORF">AHOG_16995</name>
</gene>
<dbReference type="GO" id="GO:0003677">
    <property type="term" value="F:DNA binding"/>
    <property type="evidence" value="ECO:0007669"/>
    <property type="project" value="InterPro"/>
</dbReference>
<dbReference type="InterPro" id="IPR013762">
    <property type="entry name" value="Integrase-like_cat_sf"/>
</dbReference>
<dbReference type="Pfam" id="PF00589">
    <property type="entry name" value="Phage_integrase"/>
    <property type="match status" value="1"/>
</dbReference>